<dbReference type="SUPFAM" id="SSF51905">
    <property type="entry name" value="FAD/NAD(P)-binding domain"/>
    <property type="match status" value="1"/>
</dbReference>
<dbReference type="Pfam" id="PF01494">
    <property type="entry name" value="FAD_binding_3"/>
    <property type="match status" value="1"/>
</dbReference>
<dbReference type="InterPro" id="IPR002938">
    <property type="entry name" value="FAD-bd"/>
</dbReference>
<accession>A0ABR2IUX8</accession>
<dbReference type="PANTHER" id="PTHR47178">
    <property type="entry name" value="MONOOXYGENASE, FAD-BINDING"/>
    <property type="match status" value="1"/>
</dbReference>
<comment type="caution">
    <text evidence="8">The sequence shown here is derived from an EMBL/GenBank/DDBJ whole genome shotgun (WGS) entry which is preliminary data.</text>
</comment>
<keyword evidence="6 8" id="KW-0503">Monooxygenase</keyword>
<protein>
    <submittedName>
        <fullName evidence="8">Flavoprotein monooxygenase</fullName>
    </submittedName>
</protein>
<evidence type="ECO:0000313" key="9">
    <source>
        <dbReference type="Proteomes" id="UP001390339"/>
    </source>
</evidence>
<gene>
    <name evidence="8" type="ORF">PGQ11_006997</name>
</gene>
<organism evidence="8 9">
    <name type="scientific">Apiospora arundinis</name>
    <dbReference type="NCBI Taxonomy" id="335852"/>
    <lineage>
        <taxon>Eukaryota</taxon>
        <taxon>Fungi</taxon>
        <taxon>Dikarya</taxon>
        <taxon>Ascomycota</taxon>
        <taxon>Pezizomycotina</taxon>
        <taxon>Sordariomycetes</taxon>
        <taxon>Xylariomycetidae</taxon>
        <taxon>Amphisphaeriales</taxon>
        <taxon>Apiosporaceae</taxon>
        <taxon>Apiospora</taxon>
    </lineage>
</organism>
<evidence type="ECO:0000256" key="5">
    <source>
        <dbReference type="ARBA" id="ARBA00023002"/>
    </source>
</evidence>
<proteinExistence type="predicted"/>
<dbReference type="Pfam" id="PF13450">
    <property type="entry name" value="NAD_binding_8"/>
    <property type="match status" value="1"/>
</dbReference>
<evidence type="ECO:0000313" key="8">
    <source>
        <dbReference type="EMBL" id="KAK8868419.1"/>
    </source>
</evidence>
<evidence type="ECO:0000256" key="2">
    <source>
        <dbReference type="ARBA" id="ARBA00005179"/>
    </source>
</evidence>
<comment type="cofactor">
    <cofactor evidence="1">
        <name>FAD</name>
        <dbReference type="ChEBI" id="CHEBI:57692"/>
    </cofactor>
</comment>
<dbReference type="EMBL" id="JAPCWZ010000004">
    <property type="protein sequence ID" value="KAK8868419.1"/>
    <property type="molecule type" value="Genomic_DNA"/>
</dbReference>
<evidence type="ECO:0000256" key="6">
    <source>
        <dbReference type="ARBA" id="ARBA00023033"/>
    </source>
</evidence>
<reference evidence="8 9" key="1">
    <citation type="journal article" date="2024" name="IMA Fungus">
        <title>Apiospora arundinis, a panoply of carbohydrate-active enzymes and secondary metabolites.</title>
        <authorList>
            <person name="Sorensen T."/>
            <person name="Petersen C."/>
            <person name="Muurmann A.T."/>
            <person name="Christiansen J.V."/>
            <person name="Brundto M.L."/>
            <person name="Overgaard C.K."/>
            <person name="Boysen A.T."/>
            <person name="Wollenberg R.D."/>
            <person name="Larsen T.O."/>
            <person name="Sorensen J.L."/>
            <person name="Nielsen K.L."/>
            <person name="Sondergaard T.E."/>
        </authorList>
    </citation>
    <scope>NUCLEOTIDE SEQUENCE [LARGE SCALE GENOMIC DNA]</scope>
    <source>
        <strain evidence="8 9">AAU 773</strain>
    </source>
</reference>
<evidence type="ECO:0000256" key="3">
    <source>
        <dbReference type="ARBA" id="ARBA00022630"/>
    </source>
</evidence>
<keyword evidence="9" id="KW-1185">Reference proteome</keyword>
<dbReference type="PANTHER" id="PTHR47178:SF1">
    <property type="entry name" value="FAD-BINDING DOMAIN-CONTAINING PROTEIN-RELATED"/>
    <property type="match status" value="1"/>
</dbReference>
<dbReference type="Gene3D" id="3.50.50.60">
    <property type="entry name" value="FAD/NAD(P)-binding domain"/>
    <property type="match status" value="1"/>
</dbReference>
<evidence type="ECO:0000256" key="1">
    <source>
        <dbReference type="ARBA" id="ARBA00001974"/>
    </source>
</evidence>
<dbReference type="GO" id="GO:0004497">
    <property type="term" value="F:monooxygenase activity"/>
    <property type="evidence" value="ECO:0007669"/>
    <property type="project" value="UniProtKB-KW"/>
</dbReference>
<dbReference type="PRINTS" id="PR00420">
    <property type="entry name" value="RNGMNOXGNASE"/>
</dbReference>
<comment type="pathway">
    <text evidence="2">Secondary metabolite biosynthesis.</text>
</comment>
<keyword evidence="5" id="KW-0560">Oxidoreductase</keyword>
<keyword evidence="4" id="KW-0274">FAD</keyword>
<feature type="domain" description="FAD-binding" evidence="7">
    <location>
        <begin position="146"/>
        <end position="379"/>
    </location>
</feature>
<sequence>MAKPVIIVGAGIVGLTIAHGLKKANIPFEIYERDEDINVRTQGWAITLHWVLPYLERLLDAETFAGLDAVQVDPEFGRRDTGNFLFLNLATEEVKFKIPPNKRRRLSREKLRTLLLQGVRDHVHWSKPVVGIVQQHKASPHSGGGGGVSATMHDGTSASGSLLIGAEGTNSRTRRFLIPDGHENYHLPARMVGVMLEMTEEQVAPLRQLDPLLFQGSHPTTGTFLWFSIVDVPDTNGTADSPTPLYHVQLMLSWLLRGPEDEIPESNSDRLEQMRAKSEGVSPRFTHAIQSIPSTTSVAEVKLVDWVPSPEWDNRGGSITLAGDAAHAMTMYRGEAANHGILDAYLLVRALTSVYKGEKTQKEAIDGYEAELRRRTQPAVLLSREACLGAHDFHALNENSAVVRRRALSIDD</sequence>
<evidence type="ECO:0000259" key="7">
    <source>
        <dbReference type="Pfam" id="PF01494"/>
    </source>
</evidence>
<dbReference type="Proteomes" id="UP001390339">
    <property type="component" value="Unassembled WGS sequence"/>
</dbReference>
<keyword evidence="3" id="KW-0285">Flavoprotein</keyword>
<dbReference type="InterPro" id="IPR036188">
    <property type="entry name" value="FAD/NAD-bd_sf"/>
</dbReference>
<name>A0ABR2IUX8_9PEZI</name>
<evidence type="ECO:0000256" key="4">
    <source>
        <dbReference type="ARBA" id="ARBA00022827"/>
    </source>
</evidence>